<dbReference type="Proteomes" id="UP001524642">
    <property type="component" value="Unassembled WGS sequence"/>
</dbReference>
<dbReference type="RefSeq" id="WP_257714961.1">
    <property type="nucleotide sequence ID" value="NZ_JANJOU010000002.1"/>
</dbReference>
<name>A0ABT1X0H2_9PROT</name>
<keyword evidence="2" id="KW-1133">Transmembrane helix</keyword>
<evidence type="ECO:0000256" key="1">
    <source>
        <dbReference type="SAM" id="MobiDB-lite"/>
    </source>
</evidence>
<reference evidence="3 4" key="1">
    <citation type="submission" date="2022-06" db="EMBL/GenBank/DDBJ databases">
        <title>Roseomonas CN29.</title>
        <authorList>
            <person name="Cheng Y."/>
            <person name="He X."/>
        </authorList>
    </citation>
    <scope>NUCLEOTIDE SEQUENCE [LARGE SCALE GENOMIC DNA]</scope>
    <source>
        <strain evidence="3 4">CN29</strain>
    </source>
</reference>
<feature type="transmembrane region" description="Helical" evidence="2">
    <location>
        <begin position="36"/>
        <end position="55"/>
    </location>
</feature>
<feature type="region of interest" description="Disordered" evidence="1">
    <location>
        <begin position="1"/>
        <end position="24"/>
    </location>
</feature>
<keyword evidence="4" id="KW-1185">Reference proteome</keyword>
<dbReference type="EMBL" id="JANJOU010000002">
    <property type="protein sequence ID" value="MCR0981286.1"/>
    <property type="molecule type" value="Genomic_DNA"/>
</dbReference>
<protein>
    <submittedName>
        <fullName evidence="3">Uncharacterized protein</fullName>
    </submittedName>
</protein>
<evidence type="ECO:0000313" key="4">
    <source>
        <dbReference type="Proteomes" id="UP001524642"/>
    </source>
</evidence>
<evidence type="ECO:0000313" key="3">
    <source>
        <dbReference type="EMBL" id="MCR0981286.1"/>
    </source>
</evidence>
<proteinExistence type="predicted"/>
<feature type="transmembrane region" description="Helical" evidence="2">
    <location>
        <begin position="61"/>
        <end position="83"/>
    </location>
</feature>
<gene>
    <name evidence="3" type="ORF">NRP21_04385</name>
</gene>
<keyword evidence="2" id="KW-0812">Transmembrane</keyword>
<evidence type="ECO:0000256" key="2">
    <source>
        <dbReference type="SAM" id="Phobius"/>
    </source>
</evidence>
<accession>A0ABT1X0H2</accession>
<sequence length="106" mass="11214">MTQAPHRPPVLDMTPEGEFRDTPQAVPRGTWLDRTLLRLGGAAVLAAFVAGGLILAASAVLLLGLLIPVVIVAGLVGFATLWWRARRAGGRPRGGPGMPAFVIIRR</sequence>
<organism evidence="3 4">
    <name type="scientific">Roseomonas populi</name>
    <dbReference type="NCBI Taxonomy" id="3121582"/>
    <lineage>
        <taxon>Bacteria</taxon>
        <taxon>Pseudomonadati</taxon>
        <taxon>Pseudomonadota</taxon>
        <taxon>Alphaproteobacteria</taxon>
        <taxon>Acetobacterales</taxon>
        <taxon>Roseomonadaceae</taxon>
        <taxon>Roseomonas</taxon>
    </lineage>
</organism>
<keyword evidence="2" id="KW-0472">Membrane</keyword>
<comment type="caution">
    <text evidence="3">The sequence shown here is derived from an EMBL/GenBank/DDBJ whole genome shotgun (WGS) entry which is preliminary data.</text>
</comment>